<dbReference type="GO" id="GO:0016020">
    <property type="term" value="C:membrane"/>
    <property type="evidence" value="ECO:0007669"/>
    <property type="project" value="UniProtKB-SubCell"/>
</dbReference>
<evidence type="ECO:0000313" key="8">
    <source>
        <dbReference type="Proteomes" id="UP000321062"/>
    </source>
</evidence>
<evidence type="ECO:0000256" key="3">
    <source>
        <dbReference type="ARBA" id="ARBA00022748"/>
    </source>
</evidence>
<dbReference type="InterPro" id="IPR003834">
    <property type="entry name" value="Cyt_c_assmbl_TM_dom"/>
</dbReference>
<reference evidence="7 8" key="1">
    <citation type="journal article" date="2015" name="Int. J. Syst. Evol. Microbiol.">
        <title>Youhaiella tibetensis gen. nov., sp. nov., isolated from subsurface sediment.</title>
        <authorList>
            <person name="Wang Y.X."/>
            <person name="Huang F.Q."/>
            <person name="Nogi Y."/>
            <person name="Pang S.J."/>
            <person name="Wang P.K."/>
            <person name="Lv J."/>
        </authorList>
    </citation>
    <scope>NUCLEOTIDE SEQUENCE [LARGE SCALE GENOMIC DNA]</scope>
    <source>
        <strain evidence="8">fig4</strain>
    </source>
</reference>
<dbReference type="RefSeq" id="WP_049704159.1">
    <property type="nucleotide sequence ID" value="NZ_BMFM01000001.1"/>
</dbReference>
<name>A0A5B9DK80_9HYPH</name>
<sequence length="237" mass="23917">MIGLVLAFLAGILTILNPCVLPLVPIVVVGAASRDVRAPFALALGLALTFGVVGGFVAAAGVELGDDPVLRTISALALIGVGAAMVSPWVAQFSERALAPVATAGGRWSNALPGNTLLSHAALGALLAVVWGPCIGPTIGAALLLAAQPGSLPLAMLTMSVFAFGAATSLLVVGFGMSKLTRETRLATRQAAHVARLAFGVLTILVGLAVLTGVDRQIEAALVAAMPDWLVLFATQL</sequence>
<evidence type="ECO:0000256" key="1">
    <source>
        <dbReference type="ARBA" id="ARBA00004141"/>
    </source>
</evidence>
<dbReference type="GO" id="GO:0015035">
    <property type="term" value="F:protein-disulfide reductase activity"/>
    <property type="evidence" value="ECO:0007669"/>
    <property type="project" value="TreeGrafter"/>
</dbReference>
<evidence type="ECO:0000256" key="4">
    <source>
        <dbReference type="ARBA" id="ARBA00022989"/>
    </source>
</evidence>
<dbReference type="KEGG" id="yti:FNA67_04860"/>
<feature type="domain" description="Cytochrome C biogenesis protein transmembrane" evidence="6">
    <location>
        <begin position="4"/>
        <end position="210"/>
    </location>
</feature>
<keyword evidence="5" id="KW-0472">Membrane</keyword>
<keyword evidence="2" id="KW-0812">Transmembrane</keyword>
<gene>
    <name evidence="7" type="ORF">FNA67_04860</name>
</gene>
<keyword evidence="3" id="KW-0201">Cytochrome c-type biogenesis</keyword>
<dbReference type="Pfam" id="PF02683">
    <property type="entry name" value="DsbD_TM"/>
    <property type="match status" value="1"/>
</dbReference>
<evidence type="ECO:0000259" key="6">
    <source>
        <dbReference type="Pfam" id="PF02683"/>
    </source>
</evidence>
<dbReference type="PANTHER" id="PTHR32234:SF0">
    <property type="entry name" value="THIOL:DISULFIDE INTERCHANGE PROTEIN DSBD"/>
    <property type="match status" value="1"/>
</dbReference>
<evidence type="ECO:0000313" key="7">
    <source>
        <dbReference type="EMBL" id="QEE19543.1"/>
    </source>
</evidence>
<evidence type="ECO:0000256" key="2">
    <source>
        <dbReference type="ARBA" id="ARBA00022692"/>
    </source>
</evidence>
<keyword evidence="4" id="KW-1133">Transmembrane helix</keyword>
<dbReference type="Proteomes" id="UP000321062">
    <property type="component" value="Chromosome"/>
</dbReference>
<proteinExistence type="predicted"/>
<dbReference type="AlphaFoldDB" id="A0A5B9DK80"/>
<evidence type="ECO:0000256" key="5">
    <source>
        <dbReference type="ARBA" id="ARBA00023136"/>
    </source>
</evidence>
<accession>A0A5B9DK80</accession>
<protein>
    <submittedName>
        <fullName evidence="7">Cytochrome c biogenesis protein CcdA</fullName>
    </submittedName>
</protein>
<dbReference type="OrthoDB" id="9811352at2"/>
<comment type="subcellular location">
    <subcellularLocation>
        <location evidence="1">Membrane</location>
        <topology evidence="1">Multi-pass membrane protein</topology>
    </subcellularLocation>
</comment>
<dbReference type="PANTHER" id="PTHR32234">
    <property type="entry name" value="THIOL:DISULFIDE INTERCHANGE PROTEIN DSBD"/>
    <property type="match status" value="1"/>
</dbReference>
<keyword evidence="8" id="KW-1185">Reference proteome</keyword>
<dbReference type="GO" id="GO:0045454">
    <property type="term" value="P:cell redox homeostasis"/>
    <property type="evidence" value="ECO:0007669"/>
    <property type="project" value="TreeGrafter"/>
</dbReference>
<dbReference type="EMBL" id="CP041690">
    <property type="protein sequence ID" value="QEE19543.1"/>
    <property type="molecule type" value="Genomic_DNA"/>
</dbReference>
<dbReference type="GO" id="GO:0017004">
    <property type="term" value="P:cytochrome complex assembly"/>
    <property type="evidence" value="ECO:0007669"/>
    <property type="project" value="UniProtKB-KW"/>
</dbReference>
<organism evidence="7 8">
    <name type="scientific">Paradevosia tibetensis</name>
    <dbReference type="NCBI Taxonomy" id="1447062"/>
    <lineage>
        <taxon>Bacteria</taxon>
        <taxon>Pseudomonadati</taxon>
        <taxon>Pseudomonadota</taxon>
        <taxon>Alphaproteobacteria</taxon>
        <taxon>Hyphomicrobiales</taxon>
        <taxon>Devosiaceae</taxon>
        <taxon>Paradevosia</taxon>
    </lineage>
</organism>